<dbReference type="STRING" id="1121432.SAMN02745219_00213"/>
<dbReference type="AlphaFoldDB" id="A0A1M6AN83"/>
<protein>
    <submittedName>
        <fullName evidence="1">Uncharacterized protein</fullName>
    </submittedName>
</protein>
<sequence>MAKMVVPFFYSGALKYPWFVKASVLVLYVGSGINKSLFVKTMPEALEGNRF</sequence>
<keyword evidence="2" id="KW-1185">Reference proteome</keyword>
<dbReference type="RefSeq" id="WP_165613166.1">
    <property type="nucleotide sequence ID" value="NZ_FQZM01000003.1"/>
</dbReference>
<organism evidence="1 2">
    <name type="scientific">Desulfofundulus thermosubterraneus DSM 16057</name>
    <dbReference type="NCBI Taxonomy" id="1121432"/>
    <lineage>
        <taxon>Bacteria</taxon>
        <taxon>Bacillati</taxon>
        <taxon>Bacillota</taxon>
        <taxon>Clostridia</taxon>
        <taxon>Eubacteriales</taxon>
        <taxon>Peptococcaceae</taxon>
        <taxon>Desulfofundulus</taxon>
    </lineage>
</organism>
<accession>A0A1M6AN83</accession>
<dbReference type="EMBL" id="FQZM01000003">
    <property type="protein sequence ID" value="SHI37979.1"/>
    <property type="molecule type" value="Genomic_DNA"/>
</dbReference>
<evidence type="ECO:0000313" key="1">
    <source>
        <dbReference type="EMBL" id="SHI37979.1"/>
    </source>
</evidence>
<gene>
    <name evidence="1" type="ORF">SAMN02745219_00213</name>
</gene>
<name>A0A1M6AN83_9FIRM</name>
<evidence type="ECO:0000313" key="2">
    <source>
        <dbReference type="Proteomes" id="UP000184529"/>
    </source>
</evidence>
<proteinExistence type="predicted"/>
<dbReference type="Proteomes" id="UP000184529">
    <property type="component" value="Unassembled WGS sequence"/>
</dbReference>
<reference evidence="2" key="1">
    <citation type="submission" date="2016-11" db="EMBL/GenBank/DDBJ databases">
        <authorList>
            <person name="Varghese N."/>
            <person name="Submissions S."/>
        </authorList>
    </citation>
    <scope>NUCLEOTIDE SEQUENCE [LARGE SCALE GENOMIC DNA]</scope>
    <source>
        <strain evidence="2">DSM 16057</strain>
    </source>
</reference>